<evidence type="ECO:0000256" key="1">
    <source>
        <dbReference type="PROSITE-ProRule" id="PRU00339"/>
    </source>
</evidence>
<feature type="signal peptide" evidence="2">
    <location>
        <begin position="1"/>
        <end position="22"/>
    </location>
</feature>
<dbReference type="OrthoDB" id="747875at2"/>
<keyword evidence="4" id="KW-1185">Reference proteome</keyword>
<name>A0A437MTC2_9SPHI</name>
<dbReference type="SUPFAM" id="SSF48452">
    <property type="entry name" value="TPR-like"/>
    <property type="match status" value="1"/>
</dbReference>
<keyword evidence="2" id="KW-0732">Signal</keyword>
<keyword evidence="1" id="KW-0802">TPR repeat</keyword>
<dbReference type="InterPro" id="IPR011990">
    <property type="entry name" value="TPR-like_helical_dom_sf"/>
</dbReference>
<feature type="repeat" description="TPR" evidence="1">
    <location>
        <begin position="263"/>
        <end position="296"/>
    </location>
</feature>
<dbReference type="EMBL" id="SACK01000003">
    <property type="protein sequence ID" value="RVU00905.1"/>
    <property type="molecule type" value="Genomic_DNA"/>
</dbReference>
<gene>
    <name evidence="3" type="ORF">EOD41_09730</name>
</gene>
<feature type="chain" id="PRO_5019398360" evidence="2">
    <location>
        <begin position="23"/>
        <end position="378"/>
    </location>
</feature>
<evidence type="ECO:0000256" key="2">
    <source>
        <dbReference type="SAM" id="SignalP"/>
    </source>
</evidence>
<dbReference type="Pfam" id="PF13176">
    <property type="entry name" value="TPR_7"/>
    <property type="match status" value="1"/>
</dbReference>
<dbReference type="Proteomes" id="UP000282759">
    <property type="component" value="Unassembled WGS sequence"/>
</dbReference>
<evidence type="ECO:0000313" key="4">
    <source>
        <dbReference type="Proteomes" id="UP000282759"/>
    </source>
</evidence>
<dbReference type="AlphaFoldDB" id="A0A437MTC2"/>
<comment type="caution">
    <text evidence="3">The sequence shown here is derived from an EMBL/GenBank/DDBJ whole genome shotgun (WGS) entry which is preliminary data.</text>
</comment>
<reference evidence="3 4" key="1">
    <citation type="submission" date="2019-01" db="EMBL/GenBank/DDBJ databases">
        <authorList>
            <person name="Chen W.-M."/>
        </authorList>
    </citation>
    <scope>NUCLEOTIDE SEQUENCE [LARGE SCALE GENOMIC DNA]</scope>
    <source>
        <strain evidence="3 4">YBJ-36</strain>
    </source>
</reference>
<sequence>MKYRKVILSIFILLFAANFAFGQSEALKVVANSLGFYKNTKDVNYLARAKKSVDSLIVSRRDSNNIEKLVYKGLVYATILQEDTLNKLNQPADFFTQTAQFVDTKLSMHRKIRQYPDELKFIRQCLANACIREGFKYMDKSDFINAERYFSKARVYIPEYKTLNVYLAYSNNKLGNLQTAAKFYNNLINSDNITAEHIQAAANINMAVGDTAMALEIIQKGKKLLPGDKFLMLDEANIYNNKRDYKALLPLLPALLNEYKTNAEVVLVAANCYDRLGMYDKAEEMYLQAIDLNSAAFDPVFNLALLYYKKSVIDKDSDGVLKNLYYATRWFEKANEILPADVKSLQLLQQIYTQTGNTRQLNKINSKLKQLTEITYEN</sequence>
<dbReference type="InterPro" id="IPR019734">
    <property type="entry name" value="TPR_rpt"/>
</dbReference>
<evidence type="ECO:0000313" key="3">
    <source>
        <dbReference type="EMBL" id="RVU00905.1"/>
    </source>
</evidence>
<accession>A0A437MTC2</accession>
<dbReference type="PROSITE" id="PS50005">
    <property type="entry name" value="TPR"/>
    <property type="match status" value="1"/>
</dbReference>
<proteinExistence type="predicted"/>
<dbReference type="RefSeq" id="WP_127704622.1">
    <property type="nucleotide sequence ID" value="NZ_SACK01000003.1"/>
</dbReference>
<dbReference type="SMART" id="SM00028">
    <property type="entry name" value="TPR"/>
    <property type="match status" value="3"/>
</dbReference>
<dbReference type="Gene3D" id="1.25.40.10">
    <property type="entry name" value="Tetratricopeptide repeat domain"/>
    <property type="match status" value="2"/>
</dbReference>
<organism evidence="3 4">
    <name type="scientific">Mucilaginibacter limnophilus</name>
    <dbReference type="NCBI Taxonomy" id="1932778"/>
    <lineage>
        <taxon>Bacteria</taxon>
        <taxon>Pseudomonadati</taxon>
        <taxon>Bacteroidota</taxon>
        <taxon>Sphingobacteriia</taxon>
        <taxon>Sphingobacteriales</taxon>
        <taxon>Sphingobacteriaceae</taxon>
        <taxon>Mucilaginibacter</taxon>
    </lineage>
</organism>
<protein>
    <submittedName>
        <fullName evidence="3">Tetratricopeptide repeat protein</fullName>
    </submittedName>
</protein>